<dbReference type="CDD" id="cd11715">
    <property type="entry name" value="THUMP_AdoMetMT"/>
    <property type="match status" value="1"/>
</dbReference>
<dbReference type="PROSITE" id="PS00092">
    <property type="entry name" value="N6_MTASE"/>
    <property type="match status" value="1"/>
</dbReference>
<dbReference type="PROSITE" id="PS01261">
    <property type="entry name" value="UPF0020"/>
    <property type="match status" value="1"/>
</dbReference>
<dbReference type="InterPro" id="IPR002052">
    <property type="entry name" value="DNA_methylase_N6_adenine_CS"/>
</dbReference>
<proteinExistence type="predicted"/>
<dbReference type="InterPro" id="IPR053943">
    <property type="entry name" value="RlmKL-like_Mtase_CS"/>
</dbReference>
<dbReference type="PROSITE" id="PS51165">
    <property type="entry name" value="THUMP"/>
    <property type="match status" value="1"/>
</dbReference>
<dbReference type="EMBL" id="JAERMS010000038">
    <property type="protein sequence ID" value="MBO1364121.1"/>
    <property type="molecule type" value="Genomic_DNA"/>
</dbReference>
<keyword evidence="3" id="KW-0694">RNA-binding</keyword>
<dbReference type="InterPro" id="IPR029063">
    <property type="entry name" value="SAM-dependent_MTases_sf"/>
</dbReference>
<evidence type="ECO:0000256" key="2">
    <source>
        <dbReference type="ARBA" id="ARBA00022679"/>
    </source>
</evidence>
<feature type="domain" description="THUMP" evidence="5">
    <location>
        <begin position="46"/>
        <end position="157"/>
    </location>
</feature>
<feature type="compositionally biased region" description="Basic residues" evidence="4">
    <location>
        <begin position="485"/>
        <end position="495"/>
    </location>
</feature>
<dbReference type="RefSeq" id="WP_107581142.1">
    <property type="nucleotide sequence ID" value="NZ_JAERMS010000038.1"/>
</dbReference>
<evidence type="ECO:0000313" key="7">
    <source>
        <dbReference type="Proteomes" id="UP000664265"/>
    </source>
</evidence>
<sequence>MEQEFELIAKTFMGLENVLAKELTQLGANNVQIGRRMVSFTGNKEMMYRANFQLHTAIRILKPIAHFKALSADDMYEEVRKIDWSQYIEKGKTFSVDSVVYSEEFRNSRFVTYKVKDAIVDQFREKTGERPNISVSNPDIKLNIHVAEADATLSLDSSGESLHRRGYRQESVEAPLNEVLAAGMILMSGWNGETDFIDPMCGSGTLLIEAALIARNINPGVFRKEFAFEKWADFDQELFDNIYNDDTGEREFGHHIYGYDIDMKAVNTARLNVKAAGLTKDITIDQQDFKDFKKPAEKAIMITNPPYGERISTPNLLGTYKMIGERLKHDFAGNEAWILSYREECFEQIGLKPSIKIPVYNGSLECEFRKYAIFDGKMKDFRAEGGIVKTEEEKHEMAQKHRFKKNREFKQRLEEQESNEEGDIRSFSFHKHEIDFGEKRGDRKGRSDDRRGKSDDRRGRGEDFFGKDGHKESRDFKGHRDFKGAKRFSKERKHGGYFGGKNRFHNDDE</sequence>
<dbReference type="InterPro" id="IPR054170">
    <property type="entry name" value="RlmL_1st"/>
</dbReference>
<name>A0ABS3M7F0_9BACT</name>
<evidence type="ECO:0000259" key="5">
    <source>
        <dbReference type="PROSITE" id="PS51165"/>
    </source>
</evidence>
<comment type="caution">
    <text evidence="6">The sequence shown here is derived from an EMBL/GenBank/DDBJ whole genome shotgun (WGS) entry which is preliminary data.</text>
</comment>
<accession>A0ABS3M7F0</accession>
<gene>
    <name evidence="6" type="ORF">JHU38_10125</name>
</gene>
<feature type="compositionally biased region" description="Basic and acidic residues" evidence="4">
    <location>
        <begin position="438"/>
        <end position="484"/>
    </location>
</feature>
<dbReference type="Pfam" id="PF01170">
    <property type="entry name" value="UPF0020"/>
    <property type="match status" value="1"/>
</dbReference>
<evidence type="ECO:0000256" key="3">
    <source>
        <dbReference type="PROSITE-ProRule" id="PRU00529"/>
    </source>
</evidence>
<dbReference type="PANTHER" id="PTHR47313">
    <property type="entry name" value="RIBOSOMAL RNA LARGE SUBUNIT METHYLTRANSFERASE K/L"/>
    <property type="match status" value="1"/>
</dbReference>
<feature type="region of interest" description="Disordered" evidence="4">
    <location>
        <begin position="438"/>
        <end position="509"/>
    </location>
</feature>
<keyword evidence="7" id="KW-1185">Reference proteome</keyword>
<dbReference type="Pfam" id="PF02926">
    <property type="entry name" value="THUMP"/>
    <property type="match status" value="1"/>
</dbReference>
<dbReference type="InterPro" id="IPR000241">
    <property type="entry name" value="RlmKL-like_Mtase"/>
</dbReference>
<protein>
    <submittedName>
        <fullName evidence="6">RNA methyltransferase</fullName>
    </submittedName>
</protein>
<dbReference type="PANTHER" id="PTHR47313:SF1">
    <property type="entry name" value="RIBOSOMAL RNA LARGE SUBUNIT METHYLTRANSFERASE K_L"/>
    <property type="match status" value="1"/>
</dbReference>
<organism evidence="6 7">
    <name type="scientific">Prevotella illustrans</name>
    <dbReference type="NCBI Taxonomy" id="2800387"/>
    <lineage>
        <taxon>Bacteria</taxon>
        <taxon>Pseudomonadati</taxon>
        <taxon>Bacteroidota</taxon>
        <taxon>Bacteroidia</taxon>
        <taxon>Bacteroidales</taxon>
        <taxon>Prevotellaceae</taxon>
        <taxon>Prevotella</taxon>
    </lineage>
</organism>
<evidence type="ECO:0000256" key="4">
    <source>
        <dbReference type="SAM" id="MobiDB-lite"/>
    </source>
</evidence>
<keyword evidence="2" id="KW-0808">Transferase</keyword>
<dbReference type="Pfam" id="PF22020">
    <property type="entry name" value="RlmL_1st"/>
    <property type="match status" value="1"/>
</dbReference>
<feature type="region of interest" description="Disordered" evidence="4">
    <location>
        <begin position="392"/>
        <end position="424"/>
    </location>
</feature>
<keyword evidence="1 6" id="KW-0489">Methyltransferase</keyword>
<dbReference type="SUPFAM" id="SSF53335">
    <property type="entry name" value="S-adenosyl-L-methionine-dependent methyltransferases"/>
    <property type="match status" value="1"/>
</dbReference>
<dbReference type="Proteomes" id="UP000664265">
    <property type="component" value="Unassembled WGS sequence"/>
</dbReference>
<feature type="compositionally biased region" description="Basic and acidic residues" evidence="4">
    <location>
        <begin position="406"/>
        <end position="415"/>
    </location>
</feature>
<dbReference type="InterPro" id="IPR004114">
    <property type="entry name" value="THUMP_dom"/>
</dbReference>
<evidence type="ECO:0000256" key="1">
    <source>
        <dbReference type="ARBA" id="ARBA00022603"/>
    </source>
</evidence>
<evidence type="ECO:0000313" key="6">
    <source>
        <dbReference type="EMBL" id="MBO1364121.1"/>
    </source>
</evidence>
<dbReference type="Gene3D" id="3.40.50.150">
    <property type="entry name" value="Vaccinia Virus protein VP39"/>
    <property type="match status" value="1"/>
</dbReference>
<dbReference type="Gene3D" id="3.30.2130.30">
    <property type="match status" value="1"/>
</dbReference>
<dbReference type="GO" id="GO:0032259">
    <property type="term" value="P:methylation"/>
    <property type="evidence" value="ECO:0007669"/>
    <property type="project" value="UniProtKB-KW"/>
</dbReference>
<dbReference type="SMART" id="SM00981">
    <property type="entry name" value="THUMP"/>
    <property type="match status" value="1"/>
</dbReference>
<reference evidence="6 7" key="1">
    <citation type="submission" date="2021-01" db="EMBL/GenBank/DDBJ databases">
        <title>Prevotella A2931 sp. nov.</title>
        <authorList>
            <person name="Buhl M."/>
            <person name="Oberhettinger P."/>
        </authorList>
    </citation>
    <scope>NUCLEOTIDE SEQUENCE [LARGE SCALE GENOMIC DNA]</scope>
    <source>
        <strain evidence="6 7">A2931</strain>
    </source>
</reference>
<dbReference type="GO" id="GO:0008168">
    <property type="term" value="F:methyltransferase activity"/>
    <property type="evidence" value="ECO:0007669"/>
    <property type="project" value="UniProtKB-KW"/>
</dbReference>